<proteinExistence type="predicted"/>
<evidence type="ECO:0000313" key="2">
    <source>
        <dbReference type="Proteomes" id="UP001054945"/>
    </source>
</evidence>
<evidence type="ECO:0000313" key="1">
    <source>
        <dbReference type="EMBL" id="GIY14178.1"/>
    </source>
</evidence>
<dbReference type="Proteomes" id="UP001054945">
    <property type="component" value="Unassembled WGS sequence"/>
</dbReference>
<reference evidence="1 2" key="1">
    <citation type="submission" date="2021-06" db="EMBL/GenBank/DDBJ databases">
        <title>Caerostris extrusa draft genome.</title>
        <authorList>
            <person name="Kono N."/>
            <person name="Arakawa K."/>
        </authorList>
    </citation>
    <scope>NUCLEOTIDE SEQUENCE [LARGE SCALE GENOMIC DNA]</scope>
</reference>
<gene>
    <name evidence="1" type="ORF">CEXT_732821</name>
</gene>
<dbReference type="EMBL" id="BPLR01007051">
    <property type="protein sequence ID" value="GIY14178.1"/>
    <property type="molecule type" value="Genomic_DNA"/>
</dbReference>
<name>A0AAV4R287_CAEEX</name>
<accession>A0AAV4R287</accession>
<keyword evidence="2" id="KW-1185">Reference proteome</keyword>
<evidence type="ECO:0008006" key="3">
    <source>
        <dbReference type="Google" id="ProtNLM"/>
    </source>
</evidence>
<protein>
    <recommendedName>
        <fullName evidence="3">RNase H type-1 domain-containing protein</fullName>
    </recommendedName>
</protein>
<sequence length="270" mass="30113">MSSIRGAVILCPFFHTHFQPYLPSGKPSKRFAPFSSWLQSQRWGHSGSPMCCIHSRMRKEKKKEKVTFTSTVIAEGYPSGEWIHVYTDGSQKLEACRSWFLFLSCVGSMAVGKFASNFDGEVAAICEAARVLLNLPVTKSDVSLGLNFGNAGHMFTRHPRTSGRLPKPLLLFSKKRDRAAMVPTPLRCAENEKGRCSGQAKMQYEPANMNCNINPKNRAGFNFKMRNPFLFSLLAGDSQLFSAANFEDGPEEEEGEPLNSFLFCTEEAAF</sequence>
<dbReference type="AlphaFoldDB" id="A0AAV4R287"/>
<organism evidence="1 2">
    <name type="scientific">Caerostris extrusa</name>
    <name type="common">Bark spider</name>
    <name type="synonym">Caerostris bankana</name>
    <dbReference type="NCBI Taxonomy" id="172846"/>
    <lineage>
        <taxon>Eukaryota</taxon>
        <taxon>Metazoa</taxon>
        <taxon>Ecdysozoa</taxon>
        <taxon>Arthropoda</taxon>
        <taxon>Chelicerata</taxon>
        <taxon>Arachnida</taxon>
        <taxon>Araneae</taxon>
        <taxon>Araneomorphae</taxon>
        <taxon>Entelegynae</taxon>
        <taxon>Araneoidea</taxon>
        <taxon>Araneidae</taxon>
        <taxon>Caerostris</taxon>
    </lineage>
</organism>
<comment type="caution">
    <text evidence="1">The sequence shown here is derived from an EMBL/GenBank/DDBJ whole genome shotgun (WGS) entry which is preliminary data.</text>
</comment>